<dbReference type="AlphaFoldDB" id="A0A2G2YQU2"/>
<evidence type="ECO:0000256" key="2">
    <source>
        <dbReference type="ARBA" id="ARBA00023002"/>
    </source>
</evidence>
<protein>
    <recommendedName>
        <fullName evidence="4">Isopenicillin N synthase-like Fe(2+) 2OG dioxygenase domain-containing protein</fullName>
    </recommendedName>
</protein>
<keyword evidence="3" id="KW-0408">Iron</keyword>
<dbReference type="InterPro" id="IPR050295">
    <property type="entry name" value="Plant_2OG-oxidoreductases"/>
</dbReference>
<reference evidence="5 6" key="1">
    <citation type="journal article" date="2014" name="Nat. Genet.">
        <title>Genome sequence of the hot pepper provides insights into the evolution of pungency in Capsicum species.</title>
        <authorList>
            <person name="Kim S."/>
            <person name="Park M."/>
            <person name="Yeom S.I."/>
            <person name="Kim Y.M."/>
            <person name="Lee J.M."/>
            <person name="Lee H.A."/>
            <person name="Seo E."/>
            <person name="Choi J."/>
            <person name="Cheong K."/>
            <person name="Kim K.T."/>
            <person name="Jung K."/>
            <person name="Lee G.W."/>
            <person name="Oh S.K."/>
            <person name="Bae C."/>
            <person name="Kim S.B."/>
            <person name="Lee H.Y."/>
            <person name="Kim S.Y."/>
            <person name="Kim M.S."/>
            <person name="Kang B.C."/>
            <person name="Jo Y.D."/>
            <person name="Yang H.B."/>
            <person name="Jeong H.J."/>
            <person name="Kang W.H."/>
            <person name="Kwon J.K."/>
            <person name="Shin C."/>
            <person name="Lim J.Y."/>
            <person name="Park J.H."/>
            <person name="Huh J.H."/>
            <person name="Kim J.S."/>
            <person name="Kim B.D."/>
            <person name="Cohen O."/>
            <person name="Paran I."/>
            <person name="Suh M.C."/>
            <person name="Lee S.B."/>
            <person name="Kim Y.K."/>
            <person name="Shin Y."/>
            <person name="Noh S.J."/>
            <person name="Park J."/>
            <person name="Seo Y.S."/>
            <person name="Kwon S.Y."/>
            <person name="Kim H.A."/>
            <person name="Park J.M."/>
            <person name="Kim H.J."/>
            <person name="Choi S.B."/>
            <person name="Bosland P.W."/>
            <person name="Reeves G."/>
            <person name="Jo S.H."/>
            <person name="Lee B.W."/>
            <person name="Cho H.T."/>
            <person name="Choi H.S."/>
            <person name="Lee M.S."/>
            <person name="Yu Y."/>
            <person name="Do Choi Y."/>
            <person name="Park B.S."/>
            <person name="van Deynze A."/>
            <person name="Ashrafi H."/>
            <person name="Hill T."/>
            <person name="Kim W.T."/>
            <person name="Pai H.S."/>
            <person name="Ahn H.K."/>
            <person name="Yeam I."/>
            <person name="Giovannoni J.J."/>
            <person name="Rose J.K."/>
            <person name="Sorensen I."/>
            <person name="Lee S.J."/>
            <person name="Kim R.W."/>
            <person name="Choi I.Y."/>
            <person name="Choi B.S."/>
            <person name="Lim J.S."/>
            <person name="Lee Y.H."/>
            <person name="Choi D."/>
        </authorList>
    </citation>
    <scope>NUCLEOTIDE SEQUENCE [LARGE SCALE GENOMIC DNA]</scope>
    <source>
        <strain evidence="6">cv. CM334</strain>
    </source>
</reference>
<accession>A0A2G2YQU2</accession>
<sequence length="85" mass="10007">MQIWSNGFYKSPEHKVIVNEHTRRISIGVFFNPKLEAEIGPADSLINSENSPQFNTITLDKYLKEFFSRKLAVKTYLEHMRTEKF</sequence>
<dbReference type="Proteomes" id="UP000222542">
    <property type="component" value="Unassembled WGS sequence"/>
</dbReference>
<feature type="domain" description="Isopenicillin N synthase-like Fe(2+) 2OG dioxygenase" evidence="4">
    <location>
        <begin position="1"/>
        <end position="33"/>
    </location>
</feature>
<evidence type="ECO:0000313" key="6">
    <source>
        <dbReference type="Proteomes" id="UP000222542"/>
    </source>
</evidence>
<evidence type="ECO:0000256" key="1">
    <source>
        <dbReference type="ARBA" id="ARBA00022723"/>
    </source>
</evidence>
<dbReference type="STRING" id="4072.A0A2G2YQU2"/>
<dbReference type="GO" id="GO:0016491">
    <property type="term" value="F:oxidoreductase activity"/>
    <property type="evidence" value="ECO:0007669"/>
    <property type="project" value="UniProtKB-KW"/>
</dbReference>
<comment type="caution">
    <text evidence="5">The sequence shown here is derived from an EMBL/GenBank/DDBJ whole genome shotgun (WGS) entry which is preliminary data.</text>
</comment>
<name>A0A2G2YQU2_CAPAN</name>
<dbReference type="InterPro" id="IPR027443">
    <property type="entry name" value="IPNS-like_sf"/>
</dbReference>
<reference evidence="5 6" key="2">
    <citation type="journal article" date="2017" name="Genome Biol.">
        <title>New reference genome sequences of hot pepper reveal the massive evolution of plant disease-resistance genes by retroduplication.</title>
        <authorList>
            <person name="Kim S."/>
            <person name="Park J."/>
            <person name="Yeom S.I."/>
            <person name="Kim Y.M."/>
            <person name="Seo E."/>
            <person name="Kim K.T."/>
            <person name="Kim M.S."/>
            <person name="Lee J.M."/>
            <person name="Cheong K."/>
            <person name="Shin H.S."/>
            <person name="Kim S.B."/>
            <person name="Han K."/>
            <person name="Lee J."/>
            <person name="Park M."/>
            <person name="Lee H.A."/>
            <person name="Lee H.Y."/>
            <person name="Lee Y."/>
            <person name="Oh S."/>
            <person name="Lee J.H."/>
            <person name="Choi E."/>
            <person name="Choi E."/>
            <person name="Lee S.E."/>
            <person name="Jeon J."/>
            <person name="Kim H."/>
            <person name="Choi G."/>
            <person name="Song H."/>
            <person name="Lee J."/>
            <person name="Lee S.C."/>
            <person name="Kwon J.K."/>
            <person name="Lee H.Y."/>
            <person name="Koo N."/>
            <person name="Hong Y."/>
            <person name="Kim R.W."/>
            <person name="Kang W.H."/>
            <person name="Huh J.H."/>
            <person name="Kang B.C."/>
            <person name="Yang T.J."/>
            <person name="Lee Y.H."/>
            <person name="Bennetzen J.L."/>
            <person name="Choi D."/>
        </authorList>
    </citation>
    <scope>NUCLEOTIDE SEQUENCE [LARGE SCALE GENOMIC DNA]</scope>
    <source>
        <strain evidence="6">cv. CM334</strain>
    </source>
</reference>
<dbReference type="InterPro" id="IPR044861">
    <property type="entry name" value="IPNS-like_FE2OG_OXY"/>
</dbReference>
<evidence type="ECO:0000313" key="5">
    <source>
        <dbReference type="EMBL" id="PHT72112.1"/>
    </source>
</evidence>
<evidence type="ECO:0000259" key="4">
    <source>
        <dbReference type="Pfam" id="PF03171"/>
    </source>
</evidence>
<dbReference type="PANTHER" id="PTHR47991">
    <property type="entry name" value="OXOGLUTARATE/IRON-DEPENDENT DIOXYGENASE"/>
    <property type="match status" value="1"/>
</dbReference>
<dbReference type="Pfam" id="PF03171">
    <property type="entry name" value="2OG-FeII_Oxy"/>
    <property type="match status" value="1"/>
</dbReference>
<proteinExistence type="predicted"/>
<dbReference type="GO" id="GO:0046872">
    <property type="term" value="F:metal ion binding"/>
    <property type="evidence" value="ECO:0007669"/>
    <property type="project" value="UniProtKB-KW"/>
</dbReference>
<dbReference type="Gramene" id="PHT72112">
    <property type="protein sequence ID" value="PHT72112"/>
    <property type="gene ID" value="T459_22897"/>
</dbReference>
<dbReference type="SUPFAM" id="SSF51197">
    <property type="entry name" value="Clavaminate synthase-like"/>
    <property type="match status" value="1"/>
</dbReference>
<dbReference type="EMBL" id="AYRZ02000009">
    <property type="protein sequence ID" value="PHT72112.1"/>
    <property type="molecule type" value="Genomic_DNA"/>
</dbReference>
<evidence type="ECO:0000256" key="3">
    <source>
        <dbReference type="ARBA" id="ARBA00023004"/>
    </source>
</evidence>
<dbReference type="Gene3D" id="2.60.120.330">
    <property type="entry name" value="B-lactam Antibiotic, Isopenicillin N Synthase, Chain"/>
    <property type="match status" value="1"/>
</dbReference>
<dbReference type="OMA" id="HMRTEKF"/>
<keyword evidence="6" id="KW-1185">Reference proteome</keyword>
<organism evidence="5 6">
    <name type="scientific">Capsicum annuum</name>
    <name type="common">Capsicum pepper</name>
    <dbReference type="NCBI Taxonomy" id="4072"/>
    <lineage>
        <taxon>Eukaryota</taxon>
        <taxon>Viridiplantae</taxon>
        <taxon>Streptophyta</taxon>
        <taxon>Embryophyta</taxon>
        <taxon>Tracheophyta</taxon>
        <taxon>Spermatophyta</taxon>
        <taxon>Magnoliopsida</taxon>
        <taxon>eudicotyledons</taxon>
        <taxon>Gunneridae</taxon>
        <taxon>Pentapetalae</taxon>
        <taxon>asterids</taxon>
        <taxon>lamiids</taxon>
        <taxon>Solanales</taxon>
        <taxon>Solanaceae</taxon>
        <taxon>Solanoideae</taxon>
        <taxon>Capsiceae</taxon>
        <taxon>Capsicum</taxon>
    </lineage>
</organism>
<keyword evidence="2" id="KW-0560">Oxidoreductase</keyword>
<gene>
    <name evidence="5" type="ORF">T459_22897</name>
</gene>
<keyword evidence="1" id="KW-0479">Metal-binding</keyword>